<keyword evidence="3" id="KW-1185">Reference proteome</keyword>
<feature type="region of interest" description="Disordered" evidence="1">
    <location>
        <begin position="78"/>
        <end position="174"/>
    </location>
</feature>
<feature type="compositionally biased region" description="Polar residues" evidence="1">
    <location>
        <begin position="133"/>
        <end position="147"/>
    </location>
</feature>
<dbReference type="EMBL" id="JAGGNH010000155">
    <property type="protein sequence ID" value="KAJ0959835.1"/>
    <property type="molecule type" value="Genomic_DNA"/>
</dbReference>
<dbReference type="Proteomes" id="UP001085076">
    <property type="component" value="Unassembled WGS sequence"/>
</dbReference>
<evidence type="ECO:0000313" key="2">
    <source>
        <dbReference type="EMBL" id="KAJ0959835.1"/>
    </source>
</evidence>
<feature type="compositionally biased region" description="Acidic residues" evidence="1">
    <location>
        <begin position="163"/>
        <end position="174"/>
    </location>
</feature>
<gene>
    <name evidence="2" type="ORF">J5N97_000458</name>
</gene>
<reference evidence="2 3" key="1">
    <citation type="journal article" date="2022" name="Hortic Res">
        <title>The genome of Dioscorea zingiberensis sheds light on the biosynthesis, origin and evolution of the medicinally important diosgenin saponins.</title>
        <authorList>
            <person name="Li Y."/>
            <person name="Tan C."/>
            <person name="Li Z."/>
            <person name="Guo J."/>
            <person name="Li S."/>
            <person name="Chen X."/>
            <person name="Wang C."/>
            <person name="Dai X."/>
            <person name="Yang H."/>
            <person name="Song W."/>
            <person name="Hou L."/>
            <person name="Xu J."/>
            <person name="Tong Z."/>
            <person name="Xu A."/>
            <person name="Yuan X."/>
            <person name="Wang W."/>
            <person name="Yang Q."/>
            <person name="Chen L."/>
            <person name="Sun Z."/>
            <person name="Wang K."/>
            <person name="Pan B."/>
            <person name="Chen J."/>
            <person name="Bao Y."/>
            <person name="Liu F."/>
            <person name="Qi X."/>
            <person name="Gang D.R."/>
            <person name="Wen J."/>
            <person name="Li J."/>
        </authorList>
    </citation>
    <scope>NUCLEOTIDE SEQUENCE [LARGE SCALE GENOMIC DNA]</scope>
    <source>
        <strain evidence="2">Dzin_1.0</strain>
    </source>
</reference>
<accession>A0A9D5H1D5</accession>
<sequence length="174" mass="18609">MASSYLGACTPRASQFSLHGHRHRCPILLEQARTAPFAGNRGVSLKVRAASSDGGGESYLGMWKKAMENEKKAVKFQKIVENSARGQRRRRRGREHCGESGAQEPGVREDSGGSEGGEGSDSANAVLIGMQDGSISVPQSEESSGTWTPGPDFWSWTPPESSDSSDDIIDLQAA</sequence>
<comment type="caution">
    <text evidence="2">The sequence shown here is derived from an EMBL/GenBank/DDBJ whole genome shotgun (WGS) entry which is preliminary data.</text>
</comment>
<dbReference type="AlphaFoldDB" id="A0A9D5H1D5"/>
<evidence type="ECO:0000256" key="1">
    <source>
        <dbReference type="SAM" id="MobiDB-lite"/>
    </source>
</evidence>
<evidence type="ECO:0000313" key="3">
    <source>
        <dbReference type="Proteomes" id="UP001085076"/>
    </source>
</evidence>
<proteinExistence type="predicted"/>
<organism evidence="2 3">
    <name type="scientific">Dioscorea zingiberensis</name>
    <dbReference type="NCBI Taxonomy" id="325984"/>
    <lineage>
        <taxon>Eukaryota</taxon>
        <taxon>Viridiplantae</taxon>
        <taxon>Streptophyta</taxon>
        <taxon>Embryophyta</taxon>
        <taxon>Tracheophyta</taxon>
        <taxon>Spermatophyta</taxon>
        <taxon>Magnoliopsida</taxon>
        <taxon>Liliopsida</taxon>
        <taxon>Dioscoreales</taxon>
        <taxon>Dioscoreaceae</taxon>
        <taxon>Dioscorea</taxon>
    </lineage>
</organism>
<protein>
    <submittedName>
        <fullName evidence="2">Uncharacterized protein</fullName>
    </submittedName>
</protein>
<name>A0A9D5H1D5_9LILI</name>